<dbReference type="EMBL" id="HAEJ01017526">
    <property type="protein sequence ID" value="SBS57983.1"/>
    <property type="molecule type" value="Transcribed_RNA"/>
</dbReference>
<reference evidence="8" key="1">
    <citation type="submission" date="2016-05" db="EMBL/GenBank/DDBJ databases">
        <authorList>
            <person name="Lavstsen T."/>
            <person name="Jespersen J.S."/>
        </authorList>
    </citation>
    <scope>NUCLEOTIDE SEQUENCE</scope>
    <source>
        <tissue evidence="8">Brain</tissue>
    </source>
</reference>
<feature type="compositionally biased region" description="Basic residues" evidence="6">
    <location>
        <begin position="1304"/>
        <end position="1316"/>
    </location>
</feature>
<feature type="coiled-coil region" evidence="5">
    <location>
        <begin position="741"/>
        <end position="911"/>
    </location>
</feature>
<feature type="region of interest" description="Disordered" evidence="6">
    <location>
        <begin position="1304"/>
        <end position="1366"/>
    </location>
</feature>
<evidence type="ECO:0000259" key="7">
    <source>
        <dbReference type="Pfam" id="PF21670"/>
    </source>
</evidence>
<feature type="region of interest" description="Disordered" evidence="6">
    <location>
        <begin position="948"/>
        <end position="1047"/>
    </location>
</feature>
<dbReference type="CDD" id="cd22224">
    <property type="entry name" value="HkD_NuMA"/>
    <property type="match status" value="1"/>
</dbReference>
<dbReference type="GO" id="GO:0005737">
    <property type="term" value="C:cytoplasm"/>
    <property type="evidence" value="ECO:0007669"/>
    <property type="project" value="UniProtKB-SubCell"/>
</dbReference>
<evidence type="ECO:0000256" key="1">
    <source>
        <dbReference type="ARBA" id="ARBA00004496"/>
    </source>
</evidence>
<dbReference type="InterPro" id="IPR048724">
    <property type="entry name" value="NuMA_N_HOOK"/>
</dbReference>
<feature type="region of interest" description="Disordered" evidence="6">
    <location>
        <begin position="1221"/>
        <end position="1283"/>
    </location>
</feature>
<keyword evidence="2" id="KW-0963">Cytoplasm</keyword>
<organism evidence="8">
    <name type="scientific">Nothobranchius furzeri</name>
    <name type="common">Turquoise killifish</name>
    <dbReference type="NCBI Taxonomy" id="105023"/>
    <lineage>
        <taxon>Eukaryota</taxon>
        <taxon>Metazoa</taxon>
        <taxon>Chordata</taxon>
        <taxon>Craniata</taxon>
        <taxon>Vertebrata</taxon>
        <taxon>Euteleostomi</taxon>
        <taxon>Actinopterygii</taxon>
        <taxon>Neopterygii</taxon>
        <taxon>Teleostei</taxon>
        <taxon>Neoteleostei</taxon>
        <taxon>Acanthomorphata</taxon>
        <taxon>Ovalentaria</taxon>
        <taxon>Atherinomorphae</taxon>
        <taxon>Cyprinodontiformes</taxon>
        <taxon>Nothobranchiidae</taxon>
        <taxon>Nothobranchius</taxon>
    </lineage>
</organism>
<evidence type="ECO:0000256" key="4">
    <source>
        <dbReference type="ARBA" id="ARBA00023054"/>
    </source>
</evidence>
<dbReference type="GO" id="GO:0000922">
    <property type="term" value="C:spindle pole"/>
    <property type="evidence" value="ECO:0007669"/>
    <property type="project" value="TreeGrafter"/>
</dbReference>
<evidence type="ECO:0000256" key="2">
    <source>
        <dbReference type="ARBA" id="ARBA00022490"/>
    </source>
</evidence>
<comment type="subcellular location">
    <subcellularLocation>
        <location evidence="1">Cytoplasm</location>
    </subcellularLocation>
</comment>
<proteinExistence type="predicted"/>
<dbReference type="GO" id="GO:0008017">
    <property type="term" value="F:microtubule binding"/>
    <property type="evidence" value="ECO:0007669"/>
    <property type="project" value="TreeGrafter"/>
</dbReference>
<accession>A0A1A8VFK8</accession>
<evidence type="ECO:0000256" key="3">
    <source>
        <dbReference type="ARBA" id="ARBA00022553"/>
    </source>
</evidence>
<dbReference type="GO" id="GO:0000132">
    <property type="term" value="P:establishment of mitotic spindle orientation"/>
    <property type="evidence" value="ECO:0007669"/>
    <property type="project" value="TreeGrafter"/>
</dbReference>
<evidence type="ECO:0000256" key="6">
    <source>
        <dbReference type="SAM" id="MobiDB-lite"/>
    </source>
</evidence>
<dbReference type="PANTHER" id="PTHR18902">
    <property type="entry name" value="NUCLEAR MITOTIC APPARATUS PROTEIN 1-RELATED"/>
    <property type="match status" value="1"/>
</dbReference>
<reference evidence="8" key="2">
    <citation type="submission" date="2016-06" db="EMBL/GenBank/DDBJ databases">
        <title>The genome of a short-lived fish provides insights into sex chromosome evolution and the genetic control of aging.</title>
        <authorList>
            <person name="Reichwald K."/>
            <person name="Felder M."/>
            <person name="Petzold A."/>
            <person name="Koch P."/>
            <person name="Groth M."/>
            <person name="Platzer M."/>
        </authorList>
    </citation>
    <scope>NUCLEOTIDE SEQUENCE</scope>
    <source>
        <tissue evidence="8">Brain</tissue>
    </source>
</reference>
<keyword evidence="4 5" id="KW-0175">Coiled coil</keyword>
<protein>
    <submittedName>
        <fullName evidence="8">Nuclear mitotic apparatus protein 1</fullName>
    </submittedName>
</protein>
<keyword evidence="3" id="KW-0597">Phosphoprotein</keyword>
<feature type="domain" description="Nuclear mitotic apparatus protein 1 N-terminal hook" evidence="7">
    <location>
        <begin position="5"/>
        <end position="151"/>
    </location>
</feature>
<sequence>MSYLGMKALLDWVNSVKLSEEQQQIDSLRDGTVLLKLVYRLKKESTYNISDSVEERFNIISTFLERDCRFCPSKGTTISWDSIQNGRNLNVEISKVLILLLYHDMMSERLTLNILDSEVEKQLAFITDSFVLESDGMVYLSDHLDQYLVKKRLPYTKPLESTSSSNMSTSSPFSISDESPIFRRSTKVAFVDLETVASSSVSQSPLIDIMNTPKFQMRQMQRTLIKEREYKDTVERELANMLTLVAQREGHISQLQYRNEKLKEENANQEHASREQISELETKNDMLRVRLDEILIENKELKSSSALMERKVDELAEENGALSSRVRVLCSQLASCEEKVNRMTQRHFSIEEDWESKSSQLISELKEATAQKELLTEQIQILQGKISCLEEEMSKATKEEEGENMGPVMERSLNTEILSLRNELDCTLSSLKEAEIEIKNCNLKMAEYQQQISTLQQHNAAFEQEIFTLKEENRESRELLRHTEERVASLETELEQAEELHEEIKEVKEQVESLRSSLRAAEESLRSKEEQFAEQQLQSCQHLEALQIEVNRLKQEIQTKEHEADLLKSDHCKETEVLSEEIKALKNQVQSLTESLKTATEERQINENLLAQKDLEMSQVKDSFKSQIETSEKEIRRLGEEIQTKEDQLVSLKEESSSHSDELQQEIKTLSQRLKAKEQELDDTQQESSQKMNSFEQQLLSVNMELTQVKETLAANQRMKEAVQELHVSSLKQKEVVVQEKETLLVRIHQAETDRKALEKRVETLIAEKDRLARANEAMERENKTSCKLELVLQKELEILKREREQLLMEREKAEETELAMRDLEKRLAARSEAAEHYKTQMEKAVSHYNNKKQLLQKSEEETAELRRALEVKNHEVNAITMDKRLLQADLDKVQTNEKKLLSTVASLETQLAYADQTLRAQNRIHGSEAGSSKESFYLAVPTIRSGVSTRSQMKRSMSCDSLGESSLEDTLNSTRKLSAPEESSTPLVRSSERLAAKRKGPQSESQESLYFTPINTRQTRRGSLSSDTVLESAQKNPASSAKRRRTTQVVNITMSKKMPGSSEESETLGSGCSVAHSARSLSMEAFDTPHGKSSAASDQLIGLPGYRRSTIHSQTAGTFCVGAENEPDGGPDDWLRIAELQARNKACLPHLKSSYPVEFETRGTGGFVFTDEELRTGDPSDTIRRASMMPGQLQDSLVSHRQSLMFGQAGVGSQAHRMSLMPGQLPSKRPSQKSPRGSKQSSSTLSLPQTSPERKTRTSCFPRPLTPKSKNVSSSHLHAVLTPAERRQSTVFTIENTPKKNNYLKKKLTKLRGSARKSPTARPGSWKSPQSTSKGVKKASQANSRSAKSPGLTESARKMMRRMKV</sequence>
<feature type="compositionally biased region" description="Polar residues" evidence="6">
    <location>
        <begin position="948"/>
        <end position="960"/>
    </location>
</feature>
<name>A0A1A8VFK8_NOTFU</name>
<feature type="coiled-coil region" evidence="5">
    <location>
        <begin position="351"/>
        <end position="694"/>
    </location>
</feature>
<dbReference type="InterPro" id="IPR051841">
    <property type="entry name" value="MT-Golgi_org_protein"/>
</dbReference>
<feature type="compositionally biased region" description="Polar residues" evidence="6">
    <location>
        <begin position="1003"/>
        <end position="1040"/>
    </location>
</feature>
<evidence type="ECO:0000256" key="5">
    <source>
        <dbReference type="SAM" id="Coils"/>
    </source>
</evidence>
<dbReference type="GO" id="GO:0005876">
    <property type="term" value="C:spindle microtubule"/>
    <property type="evidence" value="ECO:0007669"/>
    <property type="project" value="TreeGrafter"/>
</dbReference>
<evidence type="ECO:0000313" key="8">
    <source>
        <dbReference type="EMBL" id="SBS57983.1"/>
    </source>
</evidence>
<feature type="compositionally biased region" description="Low complexity" evidence="6">
    <location>
        <begin position="1241"/>
        <end position="1252"/>
    </location>
</feature>
<dbReference type="PANTHER" id="PTHR18902:SF24">
    <property type="entry name" value="NUCLEAR MITOTIC APPARATUS PROTEIN 1"/>
    <property type="match status" value="1"/>
</dbReference>
<dbReference type="GO" id="GO:0005813">
    <property type="term" value="C:centrosome"/>
    <property type="evidence" value="ECO:0007669"/>
    <property type="project" value="TreeGrafter"/>
</dbReference>
<gene>
    <name evidence="8" type="primary">NUMA1</name>
</gene>
<feature type="coiled-coil region" evidence="5">
    <location>
        <begin position="252"/>
        <end position="318"/>
    </location>
</feature>
<feature type="compositionally biased region" description="Polar residues" evidence="6">
    <location>
        <begin position="969"/>
        <end position="989"/>
    </location>
</feature>
<dbReference type="Pfam" id="PF21670">
    <property type="entry name" value="HOOK_N_NuMA"/>
    <property type="match status" value="1"/>
</dbReference>
<feature type="compositionally biased region" description="Polar residues" evidence="6">
    <location>
        <begin position="1328"/>
        <end position="1348"/>
    </location>
</feature>